<name>A0A937F799_9BACT</name>
<protein>
    <submittedName>
        <fullName evidence="1">Uncharacterized protein</fullName>
    </submittedName>
</protein>
<comment type="caution">
    <text evidence="1">The sequence shown here is derived from an EMBL/GenBank/DDBJ whole genome shotgun (WGS) entry which is preliminary data.</text>
</comment>
<proteinExistence type="predicted"/>
<gene>
    <name evidence="1" type="ORF">JL102_04070</name>
</gene>
<organism evidence="1 2">
    <name type="scientific">Fulvivirga sediminis</name>
    <dbReference type="NCBI Taxonomy" id="2803949"/>
    <lineage>
        <taxon>Bacteria</taxon>
        <taxon>Pseudomonadati</taxon>
        <taxon>Bacteroidota</taxon>
        <taxon>Cytophagia</taxon>
        <taxon>Cytophagales</taxon>
        <taxon>Fulvivirgaceae</taxon>
        <taxon>Fulvivirga</taxon>
    </lineage>
</organism>
<keyword evidence="2" id="KW-1185">Reference proteome</keyword>
<evidence type="ECO:0000313" key="2">
    <source>
        <dbReference type="Proteomes" id="UP000659388"/>
    </source>
</evidence>
<reference evidence="1" key="1">
    <citation type="submission" date="2021-01" db="EMBL/GenBank/DDBJ databases">
        <title>Fulvivirga kasyanovii gen. nov., sp nov., a novel member of the phylum Bacteroidetes isolated from seawater in a mussel farm.</title>
        <authorList>
            <person name="Zhao L.-H."/>
            <person name="Wang Z.-J."/>
        </authorList>
    </citation>
    <scope>NUCLEOTIDE SEQUENCE</scope>
    <source>
        <strain evidence="1">2943</strain>
    </source>
</reference>
<evidence type="ECO:0000313" key="1">
    <source>
        <dbReference type="EMBL" id="MBL3655293.1"/>
    </source>
</evidence>
<dbReference type="AlphaFoldDB" id="A0A937F799"/>
<dbReference type="Proteomes" id="UP000659388">
    <property type="component" value="Unassembled WGS sequence"/>
</dbReference>
<dbReference type="RefSeq" id="WP_202242881.1">
    <property type="nucleotide sequence ID" value="NZ_JAESIY010000002.1"/>
</dbReference>
<sequence length="87" mass="10725">MRKFPKFIETTDREILDIDQYRKGRFKILTNNGLIIYDIHDGQFYKRVTSEKENKDVEVALEMKPRFPDLYRDWLASYRHRYPHEDN</sequence>
<accession>A0A937F799</accession>
<dbReference type="EMBL" id="JAESIY010000002">
    <property type="protein sequence ID" value="MBL3655293.1"/>
    <property type="molecule type" value="Genomic_DNA"/>
</dbReference>